<accession>A0A0K1RYH8</accession>
<gene>
    <name evidence="2" type="ORF">VL20_1817</name>
</gene>
<dbReference type="InterPro" id="IPR008538">
    <property type="entry name" value="Uma2"/>
</dbReference>
<dbReference type="InterPro" id="IPR012296">
    <property type="entry name" value="Nuclease_put_TT1808"/>
</dbReference>
<dbReference type="SUPFAM" id="SSF52980">
    <property type="entry name" value="Restriction endonuclease-like"/>
    <property type="match status" value="1"/>
</dbReference>
<dbReference type="AlphaFoldDB" id="A0A0K1RYH8"/>
<feature type="domain" description="Putative restriction endonuclease" evidence="1">
    <location>
        <begin position="22"/>
        <end position="183"/>
    </location>
</feature>
<evidence type="ECO:0000313" key="2">
    <source>
        <dbReference type="EMBL" id="AKV66952.1"/>
    </source>
</evidence>
<dbReference type="InterPro" id="IPR011335">
    <property type="entry name" value="Restrct_endonuc-II-like"/>
</dbReference>
<dbReference type="KEGG" id="mpk:VL20_1817"/>
<dbReference type="CDD" id="cd06260">
    <property type="entry name" value="DUF820-like"/>
    <property type="match status" value="1"/>
</dbReference>
<dbReference type="PATRIC" id="fig|1638788.3.peg.1825"/>
<proteinExistence type="predicted"/>
<dbReference type="Proteomes" id="UP000068167">
    <property type="component" value="Chromosome"/>
</dbReference>
<evidence type="ECO:0000313" key="3">
    <source>
        <dbReference type="Proteomes" id="UP000068167"/>
    </source>
</evidence>
<name>A0A0K1RYH8_9CHRO</name>
<dbReference type="PANTHER" id="PTHR34107">
    <property type="entry name" value="SLL0198 PROTEIN-RELATED"/>
    <property type="match status" value="1"/>
</dbReference>
<organism evidence="2 3">
    <name type="scientific">Microcystis panniformis FACHB-1757</name>
    <dbReference type="NCBI Taxonomy" id="1638788"/>
    <lineage>
        <taxon>Bacteria</taxon>
        <taxon>Bacillati</taxon>
        <taxon>Cyanobacteriota</taxon>
        <taxon>Cyanophyceae</taxon>
        <taxon>Oscillatoriophycideae</taxon>
        <taxon>Chroococcales</taxon>
        <taxon>Microcystaceae</taxon>
        <taxon>Microcystis</taxon>
    </lineage>
</organism>
<dbReference type="EMBL" id="CP011339">
    <property type="protein sequence ID" value="AKV66952.1"/>
    <property type="molecule type" value="Genomic_DNA"/>
</dbReference>
<dbReference type="Gene3D" id="3.90.1570.10">
    <property type="entry name" value="tt1808, chain A"/>
    <property type="match status" value="1"/>
</dbReference>
<keyword evidence="3" id="KW-1185">Reference proteome</keyword>
<protein>
    <recommendedName>
        <fullName evidence="1">Putative restriction endonuclease domain-containing protein</fullName>
    </recommendedName>
</protein>
<reference evidence="2 3" key="1">
    <citation type="journal article" date="2016" name="Stand. Genomic Sci.">
        <title>Complete genome sequence and genomic characterization of Microcystis panniformis FACHB 1757 by third-generation sequencing.</title>
        <authorList>
            <person name="Zhang J.Y."/>
            <person name="Guan R."/>
            <person name="Zhang H.J."/>
            <person name="Li H."/>
            <person name="Xiao P."/>
            <person name="Yu G.L."/>
            <person name="Du L."/>
            <person name="Cao D.M."/>
            <person name="Zhu B.C."/>
            <person name="Li R.H."/>
            <person name="Lu Z.H."/>
        </authorList>
    </citation>
    <scope>NUCLEOTIDE SEQUENCE [LARGE SCALE GENOMIC DNA]</scope>
    <source>
        <strain evidence="2 3">FACHB-1757</strain>
    </source>
</reference>
<sequence>MKSQKKPLLEPMTTSLTESLTLEDFLKLPYLEDSPAWEYLHGVAIQKPMPKTRHSILQKRLLAEVDSHTVDYTALPELRCTFGGRSIVPDVAVIAWNRINLNQAGEPEDDFTEAPDWTIEILSPDQKVNRVIDNILHCLKHGSKLGWMLDPDDYSVLMFTPQQEPEVCRGDHQLKVIAGVELTLTPQQIFAWLKVGQARQSK</sequence>
<dbReference type="Pfam" id="PF05685">
    <property type="entry name" value="Uma2"/>
    <property type="match status" value="1"/>
</dbReference>
<evidence type="ECO:0000259" key="1">
    <source>
        <dbReference type="Pfam" id="PF05685"/>
    </source>
</evidence>
<dbReference type="PANTHER" id="PTHR34107:SF5">
    <property type="entry name" value="SLL1355 PROTEIN"/>
    <property type="match status" value="1"/>
</dbReference>